<reference evidence="2" key="1">
    <citation type="submission" date="2020-02" db="EMBL/GenBank/DDBJ databases">
        <authorList>
            <person name="Meier V. D."/>
        </authorList>
    </citation>
    <scope>NUCLEOTIDE SEQUENCE</scope>
    <source>
        <strain evidence="2">AVDCRST_MAG79</strain>
    </source>
</reference>
<organism evidence="2">
    <name type="scientific">uncultured Thermoleophilia bacterium</name>
    <dbReference type="NCBI Taxonomy" id="1497501"/>
    <lineage>
        <taxon>Bacteria</taxon>
        <taxon>Bacillati</taxon>
        <taxon>Actinomycetota</taxon>
        <taxon>Thermoleophilia</taxon>
        <taxon>environmental samples</taxon>
    </lineage>
</organism>
<proteinExistence type="predicted"/>
<dbReference type="EMBL" id="CADCWC010000201">
    <property type="protein sequence ID" value="CAA9534722.1"/>
    <property type="molecule type" value="Genomic_DNA"/>
</dbReference>
<accession>A0A6J4TZK9</accession>
<protein>
    <submittedName>
        <fullName evidence="2">Uncharacterized protein</fullName>
    </submittedName>
</protein>
<evidence type="ECO:0000256" key="1">
    <source>
        <dbReference type="SAM" id="MobiDB-lite"/>
    </source>
</evidence>
<dbReference type="AlphaFoldDB" id="A0A6J4TZK9"/>
<feature type="region of interest" description="Disordered" evidence="1">
    <location>
        <begin position="1"/>
        <end position="51"/>
    </location>
</feature>
<sequence length="51" mass="5804">DASTDRQDQPRRLGHGDELGRTHQRPVRRAPAQQGLDARDLPRGDAEYRLV</sequence>
<feature type="compositionally biased region" description="Basic and acidic residues" evidence="1">
    <location>
        <begin position="37"/>
        <end position="51"/>
    </location>
</feature>
<evidence type="ECO:0000313" key="2">
    <source>
        <dbReference type="EMBL" id="CAA9534722.1"/>
    </source>
</evidence>
<feature type="non-terminal residue" evidence="2">
    <location>
        <position position="1"/>
    </location>
</feature>
<feature type="non-terminal residue" evidence="2">
    <location>
        <position position="51"/>
    </location>
</feature>
<gene>
    <name evidence="2" type="ORF">AVDCRST_MAG79-1248</name>
</gene>
<feature type="compositionally biased region" description="Basic and acidic residues" evidence="1">
    <location>
        <begin position="1"/>
        <end position="21"/>
    </location>
</feature>
<name>A0A6J4TZK9_9ACTN</name>